<dbReference type="GeneID" id="28974868"/>
<feature type="compositionally biased region" description="Basic and acidic residues" evidence="1">
    <location>
        <begin position="200"/>
        <end position="211"/>
    </location>
</feature>
<protein>
    <submittedName>
        <fullName evidence="3">Uncharacterized protein</fullName>
    </submittedName>
</protein>
<dbReference type="AlphaFoldDB" id="A0A194S316"/>
<gene>
    <name evidence="3" type="ORF">RHOBADRAFT_44494</name>
</gene>
<dbReference type="OrthoDB" id="2522448at2759"/>
<organism evidence="3 4">
    <name type="scientific">Rhodotorula graminis (strain WP1)</name>
    <dbReference type="NCBI Taxonomy" id="578459"/>
    <lineage>
        <taxon>Eukaryota</taxon>
        <taxon>Fungi</taxon>
        <taxon>Dikarya</taxon>
        <taxon>Basidiomycota</taxon>
        <taxon>Pucciniomycotina</taxon>
        <taxon>Microbotryomycetes</taxon>
        <taxon>Sporidiobolales</taxon>
        <taxon>Sporidiobolaceae</taxon>
        <taxon>Rhodotorula</taxon>
    </lineage>
</organism>
<proteinExistence type="predicted"/>
<keyword evidence="2" id="KW-0472">Membrane</keyword>
<evidence type="ECO:0000313" key="4">
    <source>
        <dbReference type="Proteomes" id="UP000053890"/>
    </source>
</evidence>
<feature type="region of interest" description="Disordered" evidence="1">
    <location>
        <begin position="107"/>
        <end position="211"/>
    </location>
</feature>
<dbReference type="RefSeq" id="XP_018271026.1">
    <property type="nucleotide sequence ID" value="XM_018414420.1"/>
</dbReference>
<evidence type="ECO:0000256" key="1">
    <source>
        <dbReference type="SAM" id="MobiDB-lite"/>
    </source>
</evidence>
<keyword evidence="2" id="KW-0812">Transmembrane</keyword>
<evidence type="ECO:0000256" key="2">
    <source>
        <dbReference type="SAM" id="Phobius"/>
    </source>
</evidence>
<evidence type="ECO:0000313" key="3">
    <source>
        <dbReference type="EMBL" id="KPV74977.1"/>
    </source>
</evidence>
<dbReference type="Proteomes" id="UP000053890">
    <property type="component" value="Unassembled WGS sequence"/>
</dbReference>
<name>A0A194S316_RHOGW</name>
<dbReference type="EMBL" id="KQ474079">
    <property type="protein sequence ID" value="KPV74977.1"/>
    <property type="molecule type" value="Genomic_DNA"/>
</dbReference>
<feature type="transmembrane region" description="Helical" evidence="2">
    <location>
        <begin position="12"/>
        <end position="33"/>
    </location>
</feature>
<reference evidence="3 4" key="1">
    <citation type="journal article" date="2015" name="Front. Microbiol.">
        <title>Genome sequence of the plant growth promoting endophytic yeast Rhodotorula graminis WP1.</title>
        <authorList>
            <person name="Firrincieli A."/>
            <person name="Otillar R."/>
            <person name="Salamov A."/>
            <person name="Schmutz J."/>
            <person name="Khan Z."/>
            <person name="Redman R.S."/>
            <person name="Fleck N.D."/>
            <person name="Lindquist E."/>
            <person name="Grigoriev I.V."/>
            <person name="Doty S.L."/>
        </authorList>
    </citation>
    <scope>NUCLEOTIDE SEQUENCE [LARGE SCALE GENOMIC DNA]</scope>
    <source>
        <strain evidence="3 4">WP1</strain>
    </source>
</reference>
<keyword evidence="2" id="KW-1133">Transmembrane helix</keyword>
<feature type="compositionally biased region" description="Low complexity" evidence="1">
    <location>
        <begin position="154"/>
        <end position="164"/>
    </location>
</feature>
<keyword evidence="4" id="KW-1185">Reference proteome</keyword>
<accession>A0A194S316</accession>
<sequence>MDMKAATELIVSLSTVFGTIFVALALAGARFAFRRSRKARAVPVDPTYEETKVTLVGAGAARAGEQDKQGAERWFAGSWGVTPVASEGPGGTAQYLGGWWGLDAPSNAGYPRTSSPTHVEDDQHSTRSTATSGMRESHFSRASRASRRADKLARAASAASSKAAGNDVRKKEKKKPRVSKTTEFGAFEQDAGVEVDEAEDRAREKEALVQQ</sequence>